<evidence type="ECO:0000259" key="1">
    <source>
        <dbReference type="PROSITE" id="PS50238"/>
    </source>
</evidence>
<name>A0A9P6GWR5_9MICR</name>
<protein>
    <submittedName>
        <fullName evidence="2">Rho-GTPase-activating protein LRG1</fullName>
    </submittedName>
</protein>
<dbReference type="InterPro" id="IPR008936">
    <property type="entry name" value="Rho_GTPase_activation_prot"/>
</dbReference>
<proteinExistence type="predicted"/>
<dbReference type="AlphaFoldDB" id="A0A9P6GWR5"/>
<feature type="domain" description="Rho-GAP" evidence="1">
    <location>
        <begin position="78"/>
        <end position="274"/>
    </location>
</feature>
<dbReference type="SMART" id="SM00324">
    <property type="entry name" value="RhoGAP"/>
    <property type="match status" value="1"/>
</dbReference>
<sequence>MDENIIKKKSIKILRTINDLEEDEYLSYREEYYNTNKELIKKYLNLFDTVQLKQNFWGRTFFHMSDLADDKDVFWVSSSLKYGMKNVFVPIDFYTLTETVLTLDCRVRGIFRVRNSMITVKECVNMLEVELKNRTSFKDIRNKLAENFNVIDLTTAFKEITRNYKTTVIPENCLKIIFKCFDTKDKAERLILYHYLYISLPKFNRHILEATIYFLYLIHDLATNGGKEYENNMNMEGISTVMMPNLILKENNNVSLDQVPLLVEFMVEFIANFPNITKQNPTF</sequence>
<organism evidence="2 3">
    <name type="scientific">Nosema granulosis</name>
    <dbReference type="NCBI Taxonomy" id="83296"/>
    <lineage>
        <taxon>Eukaryota</taxon>
        <taxon>Fungi</taxon>
        <taxon>Fungi incertae sedis</taxon>
        <taxon>Microsporidia</taxon>
        <taxon>Nosematidae</taxon>
        <taxon>Nosema</taxon>
    </lineage>
</organism>
<accession>A0A9P6GWR5</accession>
<dbReference type="SUPFAM" id="SSF48350">
    <property type="entry name" value="GTPase activation domain, GAP"/>
    <property type="match status" value="1"/>
</dbReference>
<dbReference type="PROSITE" id="PS50238">
    <property type="entry name" value="RHOGAP"/>
    <property type="match status" value="1"/>
</dbReference>
<reference evidence="2 3" key="1">
    <citation type="journal article" date="2020" name="Genome Biol. Evol.">
        <title>Comparative genomics of strictly vertically transmitted, feminizing microsporidia endosymbionts of amphipod crustaceans.</title>
        <authorList>
            <person name="Cormier A."/>
            <person name="Chebbi M.A."/>
            <person name="Giraud I."/>
            <person name="Wattier R."/>
            <person name="Teixeira M."/>
            <person name="Gilbert C."/>
            <person name="Rigaud T."/>
            <person name="Cordaux R."/>
        </authorList>
    </citation>
    <scope>NUCLEOTIDE SEQUENCE [LARGE SCALE GENOMIC DNA]</scope>
    <source>
        <strain evidence="2 3">Ou3-Ou53</strain>
    </source>
</reference>
<dbReference type="Proteomes" id="UP000740883">
    <property type="component" value="Unassembled WGS sequence"/>
</dbReference>
<comment type="caution">
    <text evidence="2">The sequence shown here is derived from an EMBL/GenBank/DDBJ whole genome shotgun (WGS) entry which is preliminary data.</text>
</comment>
<dbReference type="InterPro" id="IPR000198">
    <property type="entry name" value="RhoGAP_dom"/>
</dbReference>
<dbReference type="GO" id="GO:0007165">
    <property type="term" value="P:signal transduction"/>
    <property type="evidence" value="ECO:0007669"/>
    <property type="project" value="InterPro"/>
</dbReference>
<dbReference type="CDD" id="cd00159">
    <property type="entry name" value="RhoGAP"/>
    <property type="match status" value="1"/>
</dbReference>
<evidence type="ECO:0000313" key="3">
    <source>
        <dbReference type="Proteomes" id="UP000740883"/>
    </source>
</evidence>
<gene>
    <name evidence="2" type="primary">LRG1</name>
    <name evidence="2" type="ORF">NGRA_2387</name>
</gene>
<dbReference type="OrthoDB" id="20689at2759"/>
<dbReference type="EMBL" id="SBJO01000255">
    <property type="protein sequence ID" value="KAF9761837.1"/>
    <property type="molecule type" value="Genomic_DNA"/>
</dbReference>
<keyword evidence="3" id="KW-1185">Reference proteome</keyword>
<evidence type="ECO:0000313" key="2">
    <source>
        <dbReference type="EMBL" id="KAF9761837.1"/>
    </source>
</evidence>
<dbReference type="Pfam" id="PF00620">
    <property type="entry name" value="RhoGAP"/>
    <property type="match status" value="1"/>
</dbReference>
<dbReference type="Gene3D" id="1.10.555.10">
    <property type="entry name" value="Rho GTPase activation protein"/>
    <property type="match status" value="1"/>
</dbReference>